<evidence type="ECO:0000256" key="5">
    <source>
        <dbReference type="ARBA" id="ARBA00022692"/>
    </source>
</evidence>
<organism evidence="13 14">
    <name type="scientific">Chlamydia gallinacea 08-1274/3</name>
    <dbReference type="NCBI Taxonomy" id="1143323"/>
    <lineage>
        <taxon>Bacteria</taxon>
        <taxon>Pseudomonadati</taxon>
        <taxon>Chlamydiota</taxon>
        <taxon>Chlamydiia</taxon>
        <taxon>Chlamydiales</taxon>
        <taxon>Chlamydiaceae</taxon>
        <taxon>Chlamydia/Chlamydophila group</taxon>
        <taxon>Chlamydia</taxon>
    </lineage>
</organism>
<dbReference type="PANTHER" id="PTHR14269:SF61">
    <property type="entry name" value="CDP-DIACYLGLYCEROL--SERINE O-PHOSPHATIDYLTRANSFERASE"/>
    <property type="match status" value="1"/>
</dbReference>
<dbReference type="KEGG" id="cgz:M787_000755"/>
<keyword evidence="3" id="KW-0444">Lipid biosynthesis</keyword>
<dbReference type="PROSITE" id="PS00379">
    <property type="entry name" value="CDP_ALCOHOL_P_TRANSF"/>
    <property type="match status" value="1"/>
</dbReference>
<evidence type="ECO:0000256" key="6">
    <source>
        <dbReference type="ARBA" id="ARBA00022989"/>
    </source>
</evidence>
<evidence type="ECO:0000256" key="11">
    <source>
        <dbReference type="RuleBase" id="RU003750"/>
    </source>
</evidence>
<protein>
    <submittedName>
        <fullName evidence="13">CDP-diacylglycerol--serine O-phosphatidyltransferase</fullName>
    </submittedName>
</protein>
<evidence type="ECO:0000256" key="10">
    <source>
        <dbReference type="ARBA" id="ARBA00023264"/>
    </source>
</evidence>
<evidence type="ECO:0000256" key="7">
    <source>
        <dbReference type="ARBA" id="ARBA00023098"/>
    </source>
</evidence>
<dbReference type="GO" id="GO:0008654">
    <property type="term" value="P:phospholipid biosynthetic process"/>
    <property type="evidence" value="ECO:0007669"/>
    <property type="project" value="UniProtKB-KW"/>
</dbReference>
<dbReference type="STRING" id="1143323.M787_000755"/>
<keyword evidence="6 12" id="KW-1133">Transmembrane helix</keyword>
<evidence type="ECO:0000256" key="1">
    <source>
        <dbReference type="ARBA" id="ARBA00004141"/>
    </source>
</evidence>
<feature type="transmembrane region" description="Helical" evidence="12">
    <location>
        <begin position="145"/>
        <end position="170"/>
    </location>
</feature>
<dbReference type="OrthoDB" id="9777147at2"/>
<gene>
    <name evidence="13" type="ORF">M787_000755</name>
</gene>
<dbReference type="InterPro" id="IPR050324">
    <property type="entry name" value="CDP-alcohol_PTase-I"/>
</dbReference>
<keyword evidence="4 11" id="KW-0808">Transferase</keyword>
<dbReference type="InterPro" id="IPR000462">
    <property type="entry name" value="CDP-OH_P_trans"/>
</dbReference>
<evidence type="ECO:0000313" key="14">
    <source>
        <dbReference type="Proteomes" id="UP000019147"/>
    </source>
</evidence>
<dbReference type="GeneID" id="81477833"/>
<evidence type="ECO:0000256" key="8">
    <source>
        <dbReference type="ARBA" id="ARBA00023136"/>
    </source>
</evidence>
<dbReference type="AlphaFoldDB" id="A0A173DY78"/>
<feature type="transmembrane region" description="Helical" evidence="12">
    <location>
        <begin position="182"/>
        <end position="202"/>
    </location>
</feature>
<dbReference type="InterPro" id="IPR048254">
    <property type="entry name" value="CDP_ALCOHOL_P_TRANSF_CS"/>
</dbReference>
<keyword evidence="10" id="KW-1208">Phospholipid metabolism</keyword>
<proteinExistence type="inferred from homology"/>
<accession>A0A173DY78</accession>
<dbReference type="InterPro" id="IPR043130">
    <property type="entry name" value="CDP-OH_PTrfase_TM_dom"/>
</dbReference>
<keyword evidence="9" id="KW-0594">Phospholipid biosynthesis</keyword>
<feature type="transmembrane region" description="Helical" evidence="12">
    <location>
        <begin position="214"/>
        <end position="235"/>
    </location>
</feature>
<feature type="transmembrane region" description="Helical" evidence="12">
    <location>
        <begin position="112"/>
        <end position="133"/>
    </location>
</feature>
<dbReference type="PANTHER" id="PTHR14269">
    <property type="entry name" value="CDP-DIACYLGLYCEROL--GLYCEROL-3-PHOSPHATE 3-PHOSPHATIDYLTRANSFERASE-RELATED"/>
    <property type="match status" value="1"/>
</dbReference>
<evidence type="ECO:0000313" key="13">
    <source>
        <dbReference type="EMBL" id="ANG65857.1"/>
    </source>
</evidence>
<dbReference type="EMBL" id="CP015840">
    <property type="protein sequence ID" value="ANG65857.1"/>
    <property type="molecule type" value="Genomic_DNA"/>
</dbReference>
<evidence type="ECO:0000256" key="12">
    <source>
        <dbReference type="SAM" id="Phobius"/>
    </source>
</evidence>
<name>A0A173DY78_9CHLA</name>
<dbReference type="Gene3D" id="1.20.120.1760">
    <property type="match status" value="1"/>
</dbReference>
<dbReference type="eggNOG" id="COG1183">
    <property type="taxonomic scope" value="Bacteria"/>
</dbReference>
<comment type="similarity">
    <text evidence="2 11">Belongs to the CDP-alcohol phosphatidyltransferase class-I family.</text>
</comment>
<feature type="transmembrane region" description="Helical" evidence="12">
    <location>
        <begin position="241"/>
        <end position="261"/>
    </location>
</feature>
<dbReference type="Proteomes" id="UP000019147">
    <property type="component" value="Chromosome"/>
</dbReference>
<feature type="transmembrane region" description="Helical" evidence="12">
    <location>
        <begin position="20"/>
        <end position="37"/>
    </location>
</feature>
<sequence>MVELESDIRGKRLAVTPNAITAFGLCCGLFIIFKSILKTSSSVELLHRLQGLSLLLISAMIADFSDGAIARIMKAESAFGAQFDSLSDAITFGIAPPLIAIRSLDGVPTEGFYSLLLLITSIIYSLCGVLRLVRYNLFSKKSSDTTRVSCFIGLPIPAAAACVVSLSLLLASNFSTILPKQVRIILIPLSLLFSGSLMISPWKFPGIKNLRFKVSSFTLVATTGLVACLLFLGLVDHFIEVFFLVSWLYVCAIFPIFAIAYHRKTKRS</sequence>
<dbReference type="GO" id="GO:0016780">
    <property type="term" value="F:phosphotransferase activity, for other substituted phosphate groups"/>
    <property type="evidence" value="ECO:0007669"/>
    <property type="project" value="InterPro"/>
</dbReference>
<keyword evidence="8 12" id="KW-0472">Membrane</keyword>
<dbReference type="GO" id="GO:0016020">
    <property type="term" value="C:membrane"/>
    <property type="evidence" value="ECO:0007669"/>
    <property type="project" value="UniProtKB-SubCell"/>
</dbReference>
<dbReference type="Pfam" id="PF01066">
    <property type="entry name" value="CDP-OH_P_transf"/>
    <property type="match status" value="1"/>
</dbReference>
<comment type="subcellular location">
    <subcellularLocation>
        <location evidence="1">Membrane</location>
        <topology evidence="1">Multi-pass membrane protein</topology>
    </subcellularLocation>
</comment>
<evidence type="ECO:0000256" key="2">
    <source>
        <dbReference type="ARBA" id="ARBA00010441"/>
    </source>
</evidence>
<keyword evidence="7" id="KW-0443">Lipid metabolism</keyword>
<evidence type="ECO:0000256" key="9">
    <source>
        <dbReference type="ARBA" id="ARBA00023209"/>
    </source>
</evidence>
<evidence type="ECO:0000256" key="3">
    <source>
        <dbReference type="ARBA" id="ARBA00022516"/>
    </source>
</evidence>
<dbReference type="RefSeq" id="WP_021828560.1">
    <property type="nucleotide sequence ID" value="NZ_CP015840.1"/>
</dbReference>
<keyword evidence="5 12" id="KW-0812">Transmembrane</keyword>
<reference evidence="13 14" key="1">
    <citation type="journal article" date="2014" name="Syst. Appl. Microbiol.">
        <title>Evidence for the existence of two new members of the family Chlamydiaceae and proposal of Chlamydia avium sp. nov. and Chlamydia gallinacea sp. nov.</title>
        <authorList>
            <person name="Sachse K."/>
            <person name="Laroucau K."/>
            <person name="Riege K."/>
            <person name="Wehner S."/>
            <person name="Dilcher M."/>
            <person name="Creasy H.H."/>
            <person name="Weidmann M."/>
            <person name="Myers G."/>
            <person name="Vorimore F."/>
            <person name="Vicari N."/>
            <person name="Magnino S."/>
            <person name="Liebler-Tenorio E."/>
            <person name="Ruettger A."/>
            <person name="Bavoil P.M."/>
            <person name="Hufert F.T."/>
            <person name="Rossello-Mora R."/>
            <person name="Marz M."/>
        </authorList>
    </citation>
    <scope>NUCLEOTIDE SEQUENCE [LARGE SCALE GENOMIC DNA]</scope>
    <source>
        <strain evidence="13 14">08-1274/3</strain>
    </source>
</reference>
<evidence type="ECO:0000256" key="4">
    <source>
        <dbReference type="ARBA" id="ARBA00022679"/>
    </source>
</evidence>